<dbReference type="AlphaFoldDB" id="A0A7Y9E4R6"/>
<keyword evidence="2" id="KW-1003">Cell membrane</keyword>
<keyword evidence="6 8" id="KW-0472">Membrane</keyword>
<keyword evidence="5 8" id="KW-1133">Transmembrane helix</keyword>
<dbReference type="GO" id="GO:0046872">
    <property type="term" value="F:metal ion binding"/>
    <property type="evidence" value="ECO:0007669"/>
    <property type="project" value="UniProtKB-KW"/>
</dbReference>
<dbReference type="GO" id="GO:0005886">
    <property type="term" value="C:plasma membrane"/>
    <property type="evidence" value="ECO:0007669"/>
    <property type="project" value="UniProtKB-SubCell"/>
</dbReference>
<organism evidence="9 10">
    <name type="scientific">Nocardioides panaciterrulae</name>
    <dbReference type="NCBI Taxonomy" id="661492"/>
    <lineage>
        <taxon>Bacteria</taxon>
        <taxon>Bacillati</taxon>
        <taxon>Actinomycetota</taxon>
        <taxon>Actinomycetes</taxon>
        <taxon>Propionibacteriales</taxon>
        <taxon>Nocardioidaceae</taxon>
        <taxon>Nocardioides</taxon>
    </lineage>
</organism>
<evidence type="ECO:0000256" key="4">
    <source>
        <dbReference type="ARBA" id="ARBA00022692"/>
    </source>
</evidence>
<evidence type="ECO:0000313" key="9">
    <source>
        <dbReference type="EMBL" id="NYD41238.1"/>
    </source>
</evidence>
<dbReference type="GO" id="GO:0009103">
    <property type="term" value="P:lipopolysaccharide biosynthetic process"/>
    <property type="evidence" value="ECO:0007669"/>
    <property type="project" value="TreeGrafter"/>
</dbReference>
<comment type="subcellular location">
    <subcellularLocation>
        <location evidence="1">Cell membrane</location>
        <topology evidence="1">Multi-pass membrane protein</topology>
    </subcellularLocation>
</comment>
<feature type="transmembrane region" description="Helical" evidence="8">
    <location>
        <begin position="141"/>
        <end position="161"/>
    </location>
</feature>
<evidence type="ECO:0000256" key="6">
    <source>
        <dbReference type="ARBA" id="ARBA00023136"/>
    </source>
</evidence>
<dbReference type="EC" id="2.7.8.33" evidence="9"/>
<evidence type="ECO:0000256" key="3">
    <source>
        <dbReference type="ARBA" id="ARBA00022679"/>
    </source>
</evidence>
<evidence type="ECO:0000256" key="8">
    <source>
        <dbReference type="SAM" id="Phobius"/>
    </source>
</evidence>
<dbReference type="Pfam" id="PF00953">
    <property type="entry name" value="Glycos_transf_4"/>
    <property type="match status" value="1"/>
</dbReference>
<evidence type="ECO:0000256" key="2">
    <source>
        <dbReference type="ARBA" id="ARBA00022475"/>
    </source>
</evidence>
<keyword evidence="7" id="KW-0479">Metal-binding</keyword>
<accession>A0A7Y9E4R6</accession>
<dbReference type="GO" id="GO:0036380">
    <property type="term" value="F:UDP-N-acetylglucosamine-undecaprenyl-phosphate N-acetylglucosaminephosphotransferase activity"/>
    <property type="evidence" value="ECO:0007669"/>
    <property type="project" value="UniProtKB-EC"/>
</dbReference>
<dbReference type="EMBL" id="JACCBG010000001">
    <property type="protein sequence ID" value="NYD41238.1"/>
    <property type="molecule type" value="Genomic_DNA"/>
</dbReference>
<feature type="binding site" evidence="7">
    <location>
        <position position="160"/>
    </location>
    <ligand>
        <name>Mg(2+)</name>
        <dbReference type="ChEBI" id="CHEBI:18420"/>
    </ligand>
</feature>
<feature type="transmembrane region" description="Helical" evidence="8">
    <location>
        <begin position="346"/>
        <end position="365"/>
    </location>
</feature>
<protein>
    <submittedName>
        <fullName evidence="9">UDP-GlcNAc:undecaprenyl-phosphate GlcNAc-1-phosphate transferase</fullName>
        <ecNumber evidence="9">2.7.8.33</ecNumber>
    </submittedName>
</protein>
<feature type="transmembrane region" description="Helical" evidence="8">
    <location>
        <begin position="200"/>
        <end position="218"/>
    </location>
</feature>
<comment type="cofactor">
    <cofactor evidence="7">
        <name>Mg(2+)</name>
        <dbReference type="ChEBI" id="CHEBI:18420"/>
    </cofactor>
</comment>
<feature type="transmembrane region" description="Helical" evidence="8">
    <location>
        <begin position="230"/>
        <end position="249"/>
    </location>
</feature>
<dbReference type="CDD" id="cd06853">
    <property type="entry name" value="GT_WecA_like"/>
    <property type="match status" value="1"/>
</dbReference>
<evidence type="ECO:0000256" key="7">
    <source>
        <dbReference type="PIRSR" id="PIRSR600715-1"/>
    </source>
</evidence>
<dbReference type="GO" id="GO:0071555">
    <property type="term" value="P:cell wall organization"/>
    <property type="evidence" value="ECO:0007669"/>
    <property type="project" value="TreeGrafter"/>
</dbReference>
<keyword evidence="3 9" id="KW-0808">Transferase</keyword>
<evidence type="ECO:0000313" key="10">
    <source>
        <dbReference type="Proteomes" id="UP000535511"/>
    </source>
</evidence>
<feature type="transmembrane region" description="Helical" evidence="8">
    <location>
        <begin position="321"/>
        <end position="340"/>
    </location>
</feature>
<feature type="transmembrane region" description="Helical" evidence="8">
    <location>
        <begin position="269"/>
        <end position="290"/>
    </location>
</feature>
<dbReference type="Proteomes" id="UP000535511">
    <property type="component" value="Unassembled WGS sequence"/>
</dbReference>
<keyword evidence="7" id="KW-0460">Magnesium</keyword>
<dbReference type="PANTHER" id="PTHR22926">
    <property type="entry name" value="PHOSPHO-N-ACETYLMURAMOYL-PENTAPEPTIDE-TRANSFERASE"/>
    <property type="match status" value="1"/>
</dbReference>
<evidence type="ECO:0000256" key="5">
    <source>
        <dbReference type="ARBA" id="ARBA00022989"/>
    </source>
</evidence>
<gene>
    <name evidence="9" type="ORF">BJZ21_001321</name>
</gene>
<keyword evidence="10" id="KW-1185">Reference proteome</keyword>
<comment type="caution">
    <text evidence="9">The sequence shown here is derived from an EMBL/GenBank/DDBJ whole genome shotgun (WGS) entry which is preliminary data.</text>
</comment>
<name>A0A7Y9E4R6_9ACTN</name>
<evidence type="ECO:0000256" key="1">
    <source>
        <dbReference type="ARBA" id="ARBA00004651"/>
    </source>
</evidence>
<dbReference type="GO" id="GO:0044038">
    <property type="term" value="P:cell wall macromolecule biosynthetic process"/>
    <property type="evidence" value="ECO:0007669"/>
    <property type="project" value="TreeGrafter"/>
</dbReference>
<dbReference type="PANTHER" id="PTHR22926:SF3">
    <property type="entry name" value="UNDECAPRENYL-PHOSPHATE ALPHA-N-ACETYLGLUCOSAMINYL 1-PHOSPHATE TRANSFERASE"/>
    <property type="match status" value="1"/>
</dbReference>
<keyword evidence="4 8" id="KW-0812">Transmembrane</keyword>
<feature type="transmembrane region" description="Helical" evidence="8">
    <location>
        <begin position="76"/>
        <end position="97"/>
    </location>
</feature>
<feature type="transmembrane region" description="Helical" evidence="8">
    <location>
        <begin position="47"/>
        <end position="64"/>
    </location>
</feature>
<dbReference type="RefSeq" id="WP_179663011.1">
    <property type="nucleotide sequence ID" value="NZ_JACCBG010000001.1"/>
</dbReference>
<sequence>MREYVLVFLVAGTVTYLLTVIAREIALRTGAVARVRDRDVHARPVPYLGGLAMLGGLVAAYVVARQLPFLSRSGPFVFRDAGVVLIAGALICAVGVLDDLFELDALTKLGGQVLAAGFLIVFGIQYVFFPTPDGTQFALDASQGALLTGFIVVATVNAVNFVDGLDGLAAGVVGIGAVAFFLFCYQLTRFNDTSRATTSALLSVALAGACAGFLAHNFHPARIFMGDSGSMLIGLVLSASAVTLTGQFAGNEISQGAAGSRASLVPTLLPLALPISIMVVPLLDLVLAVVRRTRAGRSPFAPDKQHLHHRLLEIGHSQRRAVVIMWMWAGLVAFGTVLVSLYTGPWMWGGLAALAVLTITVTFLLPRVHRLPDPAGGSAARP</sequence>
<reference evidence="9 10" key="1">
    <citation type="submission" date="2020-07" db="EMBL/GenBank/DDBJ databases">
        <title>Sequencing the genomes of 1000 actinobacteria strains.</title>
        <authorList>
            <person name="Klenk H.-P."/>
        </authorList>
    </citation>
    <scope>NUCLEOTIDE SEQUENCE [LARGE SCALE GENOMIC DNA]</scope>
    <source>
        <strain evidence="9 10">DSM 21350</strain>
    </source>
</reference>
<feature type="transmembrane region" description="Helical" evidence="8">
    <location>
        <begin position="109"/>
        <end position="129"/>
    </location>
</feature>
<feature type="transmembrane region" description="Helical" evidence="8">
    <location>
        <begin position="6"/>
        <end position="26"/>
    </location>
</feature>
<dbReference type="InterPro" id="IPR000715">
    <property type="entry name" value="Glycosyl_transferase_4"/>
</dbReference>
<feature type="transmembrane region" description="Helical" evidence="8">
    <location>
        <begin position="168"/>
        <end position="188"/>
    </location>
</feature>
<feature type="binding site" evidence="7">
    <location>
        <position position="227"/>
    </location>
    <ligand>
        <name>Mg(2+)</name>
        <dbReference type="ChEBI" id="CHEBI:18420"/>
    </ligand>
</feature>
<proteinExistence type="predicted"/>